<proteinExistence type="predicted"/>
<reference evidence="2 3" key="1">
    <citation type="submission" date="2019-03" db="EMBL/GenBank/DDBJ databases">
        <title>Genomic Encyclopedia of Type Strains, Phase IV (KMG-IV): sequencing the most valuable type-strain genomes for metagenomic binning, comparative biology and taxonomic classification.</title>
        <authorList>
            <person name="Goeker M."/>
        </authorList>
    </citation>
    <scope>NUCLEOTIDE SEQUENCE [LARGE SCALE GENOMIC DNA]</scope>
    <source>
        <strain evidence="2 3">DSM 19377</strain>
    </source>
</reference>
<dbReference type="NCBIfam" id="TIGR02385">
    <property type="entry name" value="RelE_StbE"/>
    <property type="match status" value="1"/>
</dbReference>
<evidence type="ECO:0000313" key="3">
    <source>
        <dbReference type="Proteomes" id="UP000295416"/>
    </source>
</evidence>
<dbReference type="Pfam" id="PF05016">
    <property type="entry name" value="ParE_toxin"/>
    <property type="match status" value="1"/>
</dbReference>
<gene>
    <name evidence="2" type="ORF">EV207_11352</name>
</gene>
<dbReference type="EMBL" id="SLXK01000013">
    <property type="protein sequence ID" value="TCP29017.1"/>
    <property type="molecule type" value="Genomic_DNA"/>
</dbReference>
<dbReference type="OrthoDB" id="362857at2"/>
<dbReference type="RefSeq" id="WP_132746127.1">
    <property type="nucleotide sequence ID" value="NZ_SLXK01000013.1"/>
</dbReference>
<comment type="caution">
    <text evidence="2">The sequence shown here is derived from an EMBL/GenBank/DDBJ whole genome shotgun (WGS) entry which is preliminary data.</text>
</comment>
<accession>A0A4R2P364</accession>
<dbReference type="InterPro" id="IPR007712">
    <property type="entry name" value="RelE/ParE_toxin"/>
</dbReference>
<organism evidence="2 3">
    <name type="scientific">Scopulibacillus darangshiensis</name>
    <dbReference type="NCBI Taxonomy" id="442528"/>
    <lineage>
        <taxon>Bacteria</taxon>
        <taxon>Bacillati</taxon>
        <taxon>Bacillota</taxon>
        <taxon>Bacilli</taxon>
        <taxon>Bacillales</taxon>
        <taxon>Sporolactobacillaceae</taxon>
        <taxon>Scopulibacillus</taxon>
    </lineage>
</organism>
<dbReference type="InterPro" id="IPR035093">
    <property type="entry name" value="RelE/ParE_toxin_dom_sf"/>
</dbReference>
<evidence type="ECO:0000256" key="1">
    <source>
        <dbReference type="ARBA" id="ARBA00022649"/>
    </source>
</evidence>
<dbReference type="Proteomes" id="UP000295416">
    <property type="component" value="Unassembled WGS sequence"/>
</dbReference>
<dbReference type="Gene3D" id="3.30.2310.20">
    <property type="entry name" value="RelE-like"/>
    <property type="match status" value="1"/>
</dbReference>
<dbReference type="AlphaFoldDB" id="A0A4R2P364"/>
<protein>
    <submittedName>
        <fullName evidence="2">Addiction module RelE/StbE family toxin</fullName>
    </submittedName>
</protein>
<evidence type="ECO:0000313" key="2">
    <source>
        <dbReference type="EMBL" id="TCP29017.1"/>
    </source>
</evidence>
<name>A0A4R2P364_9BACL</name>
<sequence length="104" mass="11808">MITYNVVITSNAESDLQGIATYIAKELREPLKAQMLLSKIGAAIMDLEEMPLRHAIVSDDTLALQGIRKLIVDNYIVFYVVSDMEKTVTIIRTLLSRRNWLNLL</sequence>
<keyword evidence="1" id="KW-1277">Toxin-antitoxin system</keyword>
<keyword evidence="3" id="KW-1185">Reference proteome</keyword>